<feature type="region of interest" description="Disordered" evidence="1">
    <location>
        <begin position="149"/>
        <end position="182"/>
    </location>
</feature>
<dbReference type="OrthoDB" id="5845450at2759"/>
<evidence type="ECO:0000313" key="3">
    <source>
        <dbReference type="Proteomes" id="UP000024635"/>
    </source>
</evidence>
<name>A0A016TSB5_9BILA</name>
<organism evidence="2 3">
    <name type="scientific">Ancylostoma ceylanicum</name>
    <dbReference type="NCBI Taxonomy" id="53326"/>
    <lineage>
        <taxon>Eukaryota</taxon>
        <taxon>Metazoa</taxon>
        <taxon>Ecdysozoa</taxon>
        <taxon>Nematoda</taxon>
        <taxon>Chromadorea</taxon>
        <taxon>Rhabditida</taxon>
        <taxon>Rhabditina</taxon>
        <taxon>Rhabditomorpha</taxon>
        <taxon>Strongyloidea</taxon>
        <taxon>Ancylostomatidae</taxon>
        <taxon>Ancylostomatinae</taxon>
        <taxon>Ancylostoma</taxon>
    </lineage>
</organism>
<sequence length="182" mass="21007">MLSTVADVFFYVTLSGGVFANSATACLQLLEQTDFAPMRLYHKLRFFQYASDENLPHMKGATDEVNSHFSVVKVFSVLYTACNILQSALTSPGLYSTFIWYAMRYLPLKLSPDYDPVTLWKKREVLERYRLRTVKNWKDKTMRRCRGETTSYPWTAAHPNDKSEDKGNGRGLQEERKEGQLP</sequence>
<dbReference type="AlphaFoldDB" id="A0A016TSB5"/>
<reference evidence="3" key="1">
    <citation type="journal article" date="2015" name="Nat. Genet.">
        <title>The genome and transcriptome of the zoonotic hookworm Ancylostoma ceylanicum identify infection-specific gene families.</title>
        <authorList>
            <person name="Schwarz E.M."/>
            <person name="Hu Y."/>
            <person name="Antoshechkin I."/>
            <person name="Miller M.M."/>
            <person name="Sternberg P.W."/>
            <person name="Aroian R.V."/>
        </authorList>
    </citation>
    <scope>NUCLEOTIDE SEQUENCE</scope>
    <source>
        <strain evidence="3">HY135</strain>
    </source>
</reference>
<evidence type="ECO:0000313" key="2">
    <source>
        <dbReference type="EMBL" id="EYC05929.1"/>
    </source>
</evidence>
<protein>
    <submittedName>
        <fullName evidence="2">Uncharacterized protein</fullName>
    </submittedName>
</protein>
<comment type="caution">
    <text evidence="2">The sequence shown here is derived from an EMBL/GenBank/DDBJ whole genome shotgun (WGS) entry which is preliminary data.</text>
</comment>
<keyword evidence="3" id="KW-1185">Reference proteome</keyword>
<accession>A0A016TSB5</accession>
<evidence type="ECO:0000256" key="1">
    <source>
        <dbReference type="SAM" id="MobiDB-lite"/>
    </source>
</evidence>
<feature type="compositionally biased region" description="Basic and acidic residues" evidence="1">
    <location>
        <begin position="159"/>
        <end position="182"/>
    </location>
</feature>
<proteinExistence type="predicted"/>
<dbReference type="Proteomes" id="UP000024635">
    <property type="component" value="Unassembled WGS sequence"/>
</dbReference>
<dbReference type="EMBL" id="JARK01001415">
    <property type="protein sequence ID" value="EYC05929.1"/>
    <property type="molecule type" value="Genomic_DNA"/>
</dbReference>
<gene>
    <name evidence="2" type="primary">Acey_s0079.g1261</name>
    <name evidence="2" type="ORF">Y032_0079g1261</name>
</gene>